<dbReference type="AlphaFoldDB" id="A0A2K1QJ46"/>
<dbReference type="EMBL" id="NKHZ01000080">
    <property type="protein sequence ID" value="PNS15166.1"/>
    <property type="molecule type" value="Genomic_DNA"/>
</dbReference>
<dbReference type="GO" id="GO:0016567">
    <property type="term" value="P:protein ubiquitination"/>
    <property type="evidence" value="ECO:0007669"/>
    <property type="project" value="UniProtKB-UniPathway"/>
</dbReference>
<protein>
    <submittedName>
        <fullName evidence="2">Uncharacterized protein</fullName>
    </submittedName>
</protein>
<dbReference type="UniPathway" id="UPA00143"/>
<dbReference type="OrthoDB" id="2587563at2759"/>
<organism evidence="2 3">
    <name type="scientific">Sphaceloma murrayae</name>
    <dbReference type="NCBI Taxonomy" id="2082308"/>
    <lineage>
        <taxon>Eukaryota</taxon>
        <taxon>Fungi</taxon>
        <taxon>Dikarya</taxon>
        <taxon>Ascomycota</taxon>
        <taxon>Pezizomycotina</taxon>
        <taxon>Dothideomycetes</taxon>
        <taxon>Dothideomycetidae</taxon>
        <taxon>Myriangiales</taxon>
        <taxon>Elsinoaceae</taxon>
        <taxon>Sphaceloma</taxon>
    </lineage>
</organism>
<evidence type="ECO:0000313" key="3">
    <source>
        <dbReference type="Proteomes" id="UP000243797"/>
    </source>
</evidence>
<dbReference type="STRING" id="2082308.A0A2K1QJ46"/>
<evidence type="ECO:0000256" key="1">
    <source>
        <dbReference type="SAM" id="MobiDB-lite"/>
    </source>
</evidence>
<accession>A0A2K1QJ46</accession>
<name>A0A2K1QJ46_9PEZI</name>
<feature type="compositionally biased region" description="Low complexity" evidence="1">
    <location>
        <begin position="723"/>
        <end position="750"/>
    </location>
</feature>
<feature type="compositionally biased region" description="Low complexity" evidence="1">
    <location>
        <begin position="609"/>
        <end position="633"/>
    </location>
</feature>
<feature type="compositionally biased region" description="Basic and acidic residues" evidence="1">
    <location>
        <begin position="540"/>
        <end position="561"/>
    </location>
</feature>
<proteinExistence type="predicted"/>
<feature type="compositionally biased region" description="Polar residues" evidence="1">
    <location>
        <begin position="685"/>
        <end position="696"/>
    </location>
</feature>
<feature type="region of interest" description="Disordered" evidence="1">
    <location>
        <begin position="332"/>
        <end position="782"/>
    </location>
</feature>
<feature type="compositionally biased region" description="Low complexity" evidence="1">
    <location>
        <begin position="658"/>
        <end position="684"/>
    </location>
</feature>
<dbReference type="Proteomes" id="UP000243797">
    <property type="component" value="Unassembled WGS sequence"/>
</dbReference>
<feature type="compositionally biased region" description="Low complexity" evidence="1">
    <location>
        <begin position="498"/>
        <end position="510"/>
    </location>
</feature>
<feature type="compositionally biased region" description="Low complexity" evidence="1">
    <location>
        <begin position="423"/>
        <end position="437"/>
    </location>
</feature>
<feature type="compositionally biased region" description="Polar residues" evidence="1">
    <location>
        <begin position="760"/>
        <end position="781"/>
    </location>
</feature>
<evidence type="ECO:0000313" key="2">
    <source>
        <dbReference type="EMBL" id="PNS15166.1"/>
    </source>
</evidence>
<gene>
    <name evidence="2" type="ORF">CAC42_8167</name>
</gene>
<feature type="compositionally biased region" description="Polar residues" evidence="1">
    <location>
        <begin position="410"/>
        <end position="422"/>
    </location>
</feature>
<sequence length="849" mass="91551">MGVLQVPPGGLSLIGWPAEPYKYSSKESTLKRSAILVKVNKQLIQELRAYSENGKHVRLQAGRTPRIQYGEKSIDLHLESENFTHELYTPATSEDSLEYVASVTQRATLAPTDTKMAAAAFPDPALDRLKSSLALMKDAKDANQSTYSDRIIPELKKYKALSERQIQPVPRSQGSSPSHGATKSGLAPTSVPVSDSATSASYKAMTKTVLHLLATTPMPDQSLAKLSHVPQKERLEILQKYAELDSDTKKWKLKDRSFKELDVWKWPYPQPVSRNHAIDYAIRAFDRLRLGKDDKHWQMLLQPTERGLGKCLSRLHGNKDLSTNTNNHHLAVKDRRSPLGASSPVAPPSDTEGKVNGRLTPKPASTPMARTASAPGKPMSIEKRLKESQKARAAEEAKEAKRKEKELKGNSAQGPTATKSNKSATIMSTSTPAATSTKKQQPAGKFKSAEVVHSSDDESDGEIKESGTDKSRKPVPAKSPVSTSSSDGKPLKDSSLVKKSAPHATAAKAAVSPNTAIKRDSPHKANVSKGAATPLPSAEAKAKAEARKGTPAGRVEKRSGSDGKTAASKPQLSPRKTDNKPKNPSPLGRTTSTAPSLFGFHERSPPVLVKKVTTTTAAKTARPAASTPSSARAEVSKKRPAPGDDVDRPRKAVKTHDATATSKNPAAAKPAPAKAAAPLKKTVASSTSKPGANSDTPLKRKANDISSDIHDHDIYPSKHRRTASSSTQSLSSSSSASRTTTARTSISSQSPPSHIVALSHQISNGGVNGNYSPSTASTSSDPIKFGWERALDDAERFRNEVYPRYMKMYEMVQAKGEKASREDVEALFRCHQEVKTLKEGIRRAALDEE</sequence>
<feature type="compositionally biased region" description="Basic and acidic residues" evidence="1">
    <location>
        <begin position="380"/>
        <end position="408"/>
    </location>
</feature>
<keyword evidence="3" id="KW-1185">Reference proteome</keyword>
<reference evidence="2 3" key="1">
    <citation type="submission" date="2017-06" db="EMBL/GenBank/DDBJ databases">
        <title>Draft genome sequence of a variant of Elsinoe murrayae.</title>
        <authorList>
            <person name="Cheng Q."/>
        </authorList>
    </citation>
    <scope>NUCLEOTIDE SEQUENCE [LARGE SCALE GENOMIC DNA]</scope>
    <source>
        <strain evidence="2 3">CQ-2017a</strain>
    </source>
</reference>
<dbReference type="InParanoid" id="A0A2K1QJ46"/>
<feature type="compositionally biased region" description="Basic and acidic residues" evidence="1">
    <location>
        <begin position="697"/>
        <end position="716"/>
    </location>
</feature>
<comment type="caution">
    <text evidence="2">The sequence shown here is derived from an EMBL/GenBank/DDBJ whole genome shotgun (WGS) entry which is preliminary data.</text>
</comment>
<feature type="region of interest" description="Disordered" evidence="1">
    <location>
        <begin position="163"/>
        <end position="193"/>
    </location>
</feature>
<feature type="compositionally biased region" description="Basic and acidic residues" evidence="1">
    <location>
        <begin position="447"/>
        <end position="472"/>
    </location>
</feature>
<feature type="compositionally biased region" description="Basic and acidic residues" evidence="1">
    <location>
        <begin position="634"/>
        <end position="657"/>
    </location>
</feature>
<feature type="compositionally biased region" description="Polar residues" evidence="1">
    <location>
        <begin position="170"/>
        <end position="181"/>
    </location>
</feature>